<dbReference type="PANTHER" id="PTHR30137:SF20">
    <property type="entry name" value="N-ACETYL-S-ALKYLCYSTEINE MONOOXYGENASE"/>
    <property type="match status" value="1"/>
</dbReference>
<keyword evidence="4" id="KW-1185">Reference proteome</keyword>
<evidence type="ECO:0000256" key="1">
    <source>
        <dbReference type="ARBA" id="ARBA00007789"/>
    </source>
</evidence>
<sequence length="330" mass="36438">MGIKLSLLDQSIVYEGETATSTLAKTVAFAQKADALGFDTFFVSEHHLIKELAGASPEVLIGYLLASTKKIKVGAAGIMLQHYVPFKVAESFSVLHHLAPERVVLGIGKAQGGKDEAVEVLQRDFIKPAPSFEEKFAELAHFIRNDFPEGHPYATPEYTLEPQIQEKLAIELLGGSQESAELATQEQAGLIYPYFGNADEEALAKTRQAYQAKETFKIAVVVYITEDETEAAEYLEKQVSYTVVFNTGKRLNFADQATAEEYAQQHQAEEAQVIQRQVGAFVGSAAQVKADLLDFSERFNTEHFVIHTPGVPYDKKHEIIQALANELKGE</sequence>
<accession>A0ABZ2SNQ2</accession>
<dbReference type="Gene3D" id="3.20.20.30">
    <property type="entry name" value="Luciferase-like domain"/>
    <property type="match status" value="1"/>
</dbReference>
<comment type="similarity">
    <text evidence="1">To bacterial alkanal monooxygenase alpha and beta chains.</text>
</comment>
<dbReference type="PANTHER" id="PTHR30137">
    <property type="entry name" value="LUCIFERASE-LIKE MONOOXYGENASE"/>
    <property type="match status" value="1"/>
</dbReference>
<dbReference type="EMBL" id="CP147251">
    <property type="protein sequence ID" value="WYJ76011.1"/>
    <property type="molecule type" value="Genomic_DNA"/>
</dbReference>
<protein>
    <recommendedName>
        <fullName evidence="2">Luciferase-like domain-containing protein</fullName>
    </recommendedName>
</protein>
<dbReference type="Pfam" id="PF00296">
    <property type="entry name" value="Bac_luciferase"/>
    <property type="match status" value="1"/>
</dbReference>
<dbReference type="NCBIfam" id="TIGR03558">
    <property type="entry name" value="oxido_grp_1"/>
    <property type="match status" value="1"/>
</dbReference>
<gene>
    <name evidence="3" type="ORF">DOK78_000628</name>
</gene>
<dbReference type="SUPFAM" id="SSF51679">
    <property type="entry name" value="Bacterial luciferase-like"/>
    <property type="match status" value="1"/>
</dbReference>
<evidence type="ECO:0000259" key="2">
    <source>
        <dbReference type="Pfam" id="PF00296"/>
    </source>
</evidence>
<proteinExistence type="predicted"/>
<reference evidence="3 4" key="2">
    <citation type="submission" date="2024-03" db="EMBL/GenBank/DDBJ databases">
        <title>The Genome Sequence of Enterococcus sp. DIV2402.</title>
        <authorList>
            <consortium name="The Broad Institute Genomics Platform"/>
            <consortium name="The Broad Institute Microbial Omics Core"/>
            <consortium name="The Broad Institute Genomic Center for Infectious Diseases"/>
            <person name="Earl A."/>
            <person name="Manson A."/>
            <person name="Gilmore M."/>
            <person name="Schwartman J."/>
            <person name="Shea T."/>
            <person name="Abouelleil A."/>
            <person name="Cao P."/>
            <person name="Chapman S."/>
            <person name="Cusick C."/>
            <person name="Young S."/>
            <person name="Neafsey D."/>
            <person name="Nusbaum C."/>
            <person name="Birren B."/>
        </authorList>
    </citation>
    <scope>NUCLEOTIDE SEQUENCE [LARGE SCALE GENOMIC DNA]</scope>
    <source>
        <strain evidence="3 4">DIV2402</strain>
    </source>
</reference>
<dbReference type="InterPro" id="IPR011251">
    <property type="entry name" value="Luciferase-like_dom"/>
</dbReference>
<dbReference type="Proteomes" id="UP000664701">
    <property type="component" value="Chromosome"/>
</dbReference>
<organism evidence="3 4">
    <name type="scientific">Candidatus Enterococcus lowellii</name>
    <dbReference type="NCBI Taxonomy" id="2230877"/>
    <lineage>
        <taxon>Bacteria</taxon>
        <taxon>Bacillati</taxon>
        <taxon>Bacillota</taxon>
        <taxon>Bacilli</taxon>
        <taxon>Lactobacillales</taxon>
        <taxon>Enterococcaceae</taxon>
        <taxon>Enterococcus</taxon>
    </lineage>
</organism>
<evidence type="ECO:0000313" key="3">
    <source>
        <dbReference type="EMBL" id="WYJ76011.1"/>
    </source>
</evidence>
<name>A0ABZ2SNQ2_9ENTE</name>
<dbReference type="InterPro" id="IPR019949">
    <property type="entry name" value="CmoO-like"/>
</dbReference>
<reference evidence="3 4" key="1">
    <citation type="submission" date="2021-03" db="EMBL/GenBank/DDBJ databases">
        <authorList>
            <person name="Gilmore M.S."/>
            <person name="Schwartzman J."/>
            <person name="Van Tyne D."/>
            <person name="Martin M."/>
            <person name="Earl A.M."/>
            <person name="Manson A.L."/>
            <person name="Straub T."/>
            <person name="Salamzade R."/>
            <person name="Saavedra J."/>
            <person name="Lebreton F."/>
            <person name="Prichula J."/>
            <person name="Schaufler K."/>
            <person name="Gaca A."/>
            <person name="Sgardioli B."/>
            <person name="Wagenaar J."/>
            <person name="Strong T."/>
        </authorList>
    </citation>
    <scope>NUCLEOTIDE SEQUENCE [LARGE SCALE GENOMIC DNA]</scope>
    <source>
        <strain evidence="3 4">DIV2402</strain>
    </source>
</reference>
<dbReference type="InterPro" id="IPR036661">
    <property type="entry name" value="Luciferase-like_sf"/>
</dbReference>
<dbReference type="RefSeq" id="WP_207942278.1">
    <property type="nucleotide sequence ID" value="NZ_CP147251.1"/>
</dbReference>
<dbReference type="InterPro" id="IPR050766">
    <property type="entry name" value="Bact_Lucif_Oxidored"/>
</dbReference>
<evidence type="ECO:0000313" key="4">
    <source>
        <dbReference type="Proteomes" id="UP000664701"/>
    </source>
</evidence>
<feature type="domain" description="Luciferase-like" evidence="2">
    <location>
        <begin position="18"/>
        <end position="297"/>
    </location>
</feature>